<name>A0A2A5B306_9GAMM</name>
<dbReference type="InterPro" id="IPR001466">
    <property type="entry name" value="Beta-lactam-related"/>
</dbReference>
<dbReference type="AlphaFoldDB" id="A0A2A5B306"/>
<protein>
    <submittedName>
        <fullName evidence="2">Serine hydrolase</fullName>
    </submittedName>
</protein>
<dbReference type="SUPFAM" id="SSF56601">
    <property type="entry name" value="beta-lactamase/transpeptidase-like"/>
    <property type="match status" value="1"/>
</dbReference>
<comment type="caution">
    <text evidence="2">The sequence shown here is derived from an EMBL/GenBank/DDBJ whole genome shotgun (WGS) entry which is preliminary data.</text>
</comment>
<dbReference type="InterPro" id="IPR050789">
    <property type="entry name" value="Diverse_Enzym_Activities"/>
</dbReference>
<dbReference type="Pfam" id="PF00144">
    <property type="entry name" value="Beta-lactamase"/>
    <property type="match status" value="1"/>
</dbReference>
<proteinExistence type="predicted"/>
<sequence>PADAGWNADLLASALELAGERSSSGVLVLFNGRIMAEKYWDMADVSAPYESFVTGTDSNGHAIEDVASAQKSVVAVLVGMAQERGFLTINDPVSKYLPSGWSNTSATQENAITIRHLLSMSSGLSTDFGFEAQPNGKWLYNTPAYHQVMKVVIAATGIERNTLTRDWITEPLGMVNSSWTTRPWADANIGDGFSTTVRELARFGMMIHSGGYWQDKVILKDSAYLQDMLQPSQDLNPSYGYLWWLNGQEFVLGAGPRTPKRAGQLIAAAPEDLVAMLGALDRKLYIVPSLNLIVSRLGSTGRVDGSGFDDAFWQALMRAAPAH</sequence>
<feature type="non-terminal residue" evidence="2">
    <location>
        <position position="1"/>
    </location>
</feature>
<keyword evidence="2" id="KW-0378">Hydrolase</keyword>
<dbReference type="GO" id="GO:0016787">
    <property type="term" value="F:hydrolase activity"/>
    <property type="evidence" value="ECO:0007669"/>
    <property type="project" value="UniProtKB-KW"/>
</dbReference>
<dbReference type="Proteomes" id="UP000218327">
    <property type="component" value="Unassembled WGS sequence"/>
</dbReference>
<feature type="domain" description="Beta-lactamase-related" evidence="1">
    <location>
        <begin position="21"/>
        <end position="250"/>
    </location>
</feature>
<evidence type="ECO:0000259" key="1">
    <source>
        <dbReference type="Pfam" id="PF00144"/>
    </source>
</evidence>
<dbReference type="Gene3D" id="3.40.710.10">
    <property type="entry name" value="DD-peptidase/beta-lactamase superfamily"/>
    <property type="match status" value="1"/>
</dbReference>
<dbReference type="PANTHER" id="PTHR43283:SF7">
    <property type="entry name" value="BETA-LACTAMASE-RELATED DOMAIN-CONTAINING PROTEIN"/>
    <property type="match status" value="1"/>
</dbReference>
<evidence type="ECO:0000313" key="3">
    <source>
        <dbReference type="Proteomes" id="UP000218327"/>
    </source>
</evidence>
<organism evidence="2 3">
    <name type="scientific">SAR86 cluster bacterium</name>
    <dbReference type="NCBI Taxonomy" id="2030880"/>
    <lineage>
        <taxon>Bacteria</taxon>
        <taxon>Pseudomonadati</taxon>
        <taxon>Pseudomonadota</taxon>
        <taxon>Gammaproteobacteria</taxon>
        <taxon>SAR86 cluster</taxon>
    </lineage>
</organism>
<dbReference type="EMBL" id="NVVJ01000014">
    <property type="protein sequence ID" value="PCJ25855.1"/>
    <property type="molecule type" value="Genomic_DNA"/>
</dbReference>
<gene>
    <name evidence="2" type="ORF">COA96_06290</name>
</gene>
<accession>A0A2A5B306</accession>
<evidence type="ECO:0000313" key="2">
    <source>
        <dbReference type="EMBL" id="PCJ25855.1"/>
    </source>
</evidence>
<dbReference type="PANTHER" id="PTHR43283">
    <property type="entry name" value="BETA-LACTAMASE-RELATED"/>
    <property type="match status" value="1"/>
</dbReference>
<reference evidence="3" key="1">
    <citation type="submission" date="2017-08" db="EMBL/GenBank/DDBJ databases">
        <title>A dynamic microbial community with high functional redundancy inhabits the cold, oxic subseafloor aquifer.</title>
        <authorList>
            <person name="Tully B.J."/>
            <person name="Wheat C.G."/>
            <person name="Glazer B.T."/>
            <person name="Huber J.A."/>
        </authorList>
    </citation>
    <scope>NUCLEOTIDE SEQUENCE [LARGE SCALE GENOMIC DNA]</scope>
</reference>
<dbReference type="InterPro" id="IPR012338">
    <property type="entry name" value="Beta-lactam/transpept-like"/>
</dbReference>